<dbReference type="GO" id="GO:0005783">
    <property type="term" value="C:endoplasmic reticulum"/>
    <property type="evidence" value="ECO:0007669"/>
    <property type="project" value="TreeGrafter"/>
</dbReference>
<dbReference type="PROSITE" id="PS50275">
    <property type="entry name" value="SAC"/>
    <property type="match status" value="1"/>
</dbReference>
<evidence type="ECO:0000313" key="5">
    <source>
        <dbReference type="Proteomes" id="UP001174934"/>
    </source>
</evidence>
<dbReference type="GO" id="GO:0046856">
    <property type="term" value="P:phosphatidylinositol dephosphorylation"/>
    <property type="evidence" value="ECO:0007669"/>
    <property type="project" value="TreeGrafter"/>
</dbReference>
<dbReference type="PROSITE" id="PS51791">
    <property type="entry name" value="HSAC2"/>
    <property type="match status" value="1"/>
</dbReference>
<proteinExistence type="predicted"/>
<feature type="compositionally biased region" description="Acidic residues" evidence="1">
    <location>
        <begin position="160"/>
        <end position="173"/>
    </location>
</feature>
<feature type="region of interest" description="Disordered" evidence="1">
    <location>
        <begin position="228"/>
        <end position="253"/>
    </location>
</feature>
<gene>
    <name evidence="4" type="ORF">B0T17DRAFT_510575</name>
</gene>
<protein>
    <submittedName>
        <fullName evidence="4">Sca1-like protein</fullName>
    </submittedName>
</protein>
<name>A0AA40BW79_9PEZI</name>
<evidence type="ECO:0000256" key="1">
    <source>
        <dbReference type="SAM" id="MobiDB-lite"/>
    </source>
</evidence>
<dbReference type="Pfam" id="PF12456">
    <property type="entry name" value="hSac2"/>
    <property type="match status" value="1"/>
</dbReference>
<dbReference type="Pfam" id="PF02383">
    <property type="entry name" value="Syja_N"/>
    <property type="match status" value="1"/>
</dbReference>
<feature type="region of interest" description="Disordered" evidence="1">
    <location>
        <begin position="348"/>
        <end position="401"/>
    </location>
</feature>
<evidence type="ECO:0000259" key="3">
    <source>
        <dbReference type="PROSITE" id="PS51791"/>
    </source>
</evidence>
<dbReference type="InterPro" id="IPR022158">
    <property type="entry name" value="Inositol_phosphatase"/>
</dbReference>
<feature type="domain" description="HSac2" evidence="3">
    <location>
        <begin position="729"/>
        <end position="898"/>
    </location>
</feature>
<dbReference type="InterPro" id="IPR002013">
    <property type="entry name" value="SAC_dom"/>
</dbReference>
<comment type="caution">
    <text evidence="4">The sequence shown here is derived from an EMBL/GenBank/DDBJ whole genome shotgun (WGS) entry which is preliminary data.</text>
</comment>
<accession>A0AA40BW79</accession>
<feature type="region of interest" description="Disordered" evidence="1">
    <location>
        <begin position="130"/>
        <end position="191"/>
    </location>
</feature>
<feature type="region of interest" description="Disordered" evidence="1">
    <location>
        <begin position="850"/>
        <end position="883"/>
    </location>
</feature>
<evidence type="ECO:0000259" key="2">
    <source>
        <dbReference type="PROSITE" id="PS50275"/>
    </source>
</evidence>
<dbReference type="GO" id="GO:0043812">
    <property type="term" value="F:phosphatidylinositol-4-phosphate phosphatase activity"/>
    <property type="evidence" value="ECO:0007669"/>
    <property type="project" value="TreeGrafter"/>
</dbReference>
<sequence length="1019" mass="110947">MPGLARKVVVCAAVDGLILQPLNSKKDQRPASPLIRLKYGDASISTASSSSRDLPPELSKPNSSFEAFGIIGLVTVFDYSYLISITRRQQVAQIRGLPIYVVTEVALTPCSSQQDASDAVAKTALALNTRATDQSSADDSSSEDEIAPGGVVVEGRGSDEVGDESSTDPENLDDAPWSTEATPNTTARSSIAQDVITRRGSYGRFAQRWFSKSGWAMDQKRMMGLSAEQQAAVSGANKGPAAPAKSVPKTFPLPSDAASHEAAVSLLPKLLRTAQIFFGSSRTFYFAYDYDITRSLANPKVPATSLVPLHNHVDPNYFWNRNVMQPFIDAGIDAVALPLMQGFVGQRPFTVDSNPPQVDDSTKDSVELSNFTPPANLKSGENTEEAAPPSPPEKATADLRTSEKKFDITVISRRSVKRAGLRYLRRGIDEEGNVANSVESEQILSPSDATWDLAAKVSSFVQIRGSFPIFFTQTPYSLKPAPVMQHSSDANYAALKKHFDGIRQKYGSLQIVNLVEKHGVEAPIGRRYEDNTQRFNEELGPEAEKVAFEWFDFHAVCRGMKFENVAFLLQILGGKLEGLGSTVVVNDRVTAKQTGVLRTNCMDCLDRTNVCQSSFAKYMLDQQLKEQGFDMGAQLDQENAWFNTLWADNGDAISKQYASTGAMKGDYTRTRKRNYRGALTDAGLSLTRLFNGMFNDFFLQTTIDFLLGNVTSLVFEEFEANMMTKDPAVSMQKMREQAIELCQKRVIADESEEFIGGWTLLTPQVPDTIRAASFEEAVLLLTDVALYLCRFDWNLDKVSRFERVDLAHVQKIKFGTYITSTISPAQVDEMRNVGLVIDYKPGSTDITRVNTRSISSKSNEAKARADEAAEEHAGETAAPASASATASSTAAAAASGIAGFLTRRAGPQVVPSKKIALKALYSQTSAADPLARKSGGGGGEAAADDEPSAITRLTEIQQVVVIAAEIERLAIRSQPKLAGKKADEVNLIEKGDIISLADARRNTGLLEQLGHSIKKMVWA</sequence>
<dbReference type="PANTHER" id="PTHR45662:SF7">
    <property type="entry name" value="SACI DOMAIN PROTEIN (AFU_ORTHOLOGUE AFUA_1G15890)"/>
    <property type="match status" value="1"/>
</dbReference>
<feature type="compositionally biased region" description="Polar residues" evidence="1">
    <location>
        <begin position="179"/>
        <end position="191"/>
    </location>
</feature>
<dbReference type="EMBL" id="JAULSR010000006">
    <property type="protein sequence ID" value="KAK0616026.1"/>
    <property type="molecule type" value="Genomic_DNA"/>
</dbReference>
<dbReference type="AlphaFoldDB" id="A0AA40BW79"/>
<dbReference type="Proteomes" id="UP001174934">
    <property type="component" value="Unassembled WGS sequence"/>
</dbReference>
<feature type="domain" description="SAC" evidence="2">
    <location>
        <begin position="280"/>
        <end position="659"/>
    </location>
</feature>
<keyword evidence="5" id="KW-1185">Reference proteome</keyword>
<reference evidence="4" key="1">
    <citation type="submission" date="2023-06" db="EMBL/GenBank/DDBJ databases">
        <title>Genome-scale phylogeny and comparative genomics of the fungal order Sordariales.</title>
        <authorList>
            <consortium name="Lawrence Berkeley National Laboratory"/>
            <person name="Hensen N."/>
            <person name="Bonometti L."/>
            <person name="Westerberg I."/>
            <person name="Brannstrom I.O."/>
            <person name="Guillou S."/>
            <person name="Cros-Aarteil S."/>
            <person name="Calhoun S."/>
            <person name="Haridas S."/>
            <person name="Kuo A."/>
            <person name="Mondo S."/>
            <person name="Pangilinan J."/>
            <person name="Riley R."/>
            <person name="LaButti K."/>
            <person name="Andreopoulos B."/>
            <person name="Lipzen A."/>
            <person name="Chen C."/>
            <person name="Yanf M."/>
            <person name="Daum C."/>
            <person name="Ng V."/>
            <person name="Clum A."/>
            <person name="Steindorff A."/>
            <person name="Ohm R."/>
            <person name="Martin F."/>
            <person name="Silar P."/>
            <person name="Natvig D."/>
            <person name="Lalanne C."/>
            <person name="Gautier V."/>
            <person name="Ament-velasquez S.L."/>
            <person name="Kruys A."/>
            <person name="Hutchinson M.I."/>
            <person name="Powell A.J."/>
            <person name="Barry K."/>
            <person name="Miller A.N."/>
            <person name="Grigoriev I.V."/>
            <person name="Debuchy R."/>
            <person name="Gladieux P."/>
            <person name="Thoren M.H."/>
            <person name="Johannesson H."/>
        </authorList>
    </citation>
    <scope>NUCLEOTIDE SEQUENCE</scope>
    <source>
        <strain evidence="4">SMH3391-2</strain>
    </source>
</reference>
<evidence type="ECO:0000313" key="4">
    <source>
        <dbReference type="EMBL" id="KAK0616026.1"/>
    </source>
</evidence>
<organism evidence="4 5">
    <name type="scientific">Bombardia bombarda</name>
    <dbReference type="NCBI Taxonomy" id="252184"/>
    <lineage>
        <taxon>Eukaryota</taxon>
        <taxon>Fungi</taxon>
        <taxon>Dikarya</taxon>
        <taxon>Ascomycota</taxon>
        <taxon>Pezizomycotina</taxon>
        <taxon>Sordariomycetes</taxon>
        <taxon>Sordariomycetidae</taxon>
        <taxon>Sordariales</taxon>
        <taxon>Lasiosphaeriaceae</taxon>
        <taxon>Bombardia</taxon>
    </lineage>
</organism>
<dbReference type="InterPro" id="IPR034753">
    <property type="entry name" value="hSac2"/>
</dbReference>
<feature type="compositionally biased region" description="Basic and acidic residues" evidence="1">
    <location>
        <begin position="859"/>
        <end position="874"/>
    </location>
</feature>
<dbReference type="PANTHER" id="PTHR45662">
    <property type="entry name" value="PHOSPHATIDYLINOSITIDE PHOSPHATASE SAC1"/>
    <property type="match status" value="1"/>
</dbReference>